<comment type="caution">
    <text evidence="1">The sequence shown here is derived from an EMBL/GenBank/DDBJ whole genome shotgun (WGS) entry which is preliminary data.</text>
</comment>
<reference evidence="1" key="1">
    <citation type="submission" date="2021-06" db="EMBL/GenBank/DDBJ databases">
        <authorList>
            <person name="Kallberg Y."/>
            <person name="Tangrot J."/>
            <person name="Rosling A."/>
        </authorList>
    </citation>
    <scope>NUCLEOTIDE SEQUENCE</scope>
    <source>
        <strain evidence="1">IL203A</strain>
    </source>
</reference>
<name>A0ACA9K9Z6_9GLOM</name>
<dbReference type="Proteomes" id="UP000789702">
    <property type="component" value="Unassembled WGS sequence"/>
</dbReference>
<organism evidence="1 2">
    <name type="scientific">Dentiscutata heterogama</name>
    <dbReference type="NCBI Taxonomy" id="1316150"/>
    <lineage>
        <taxon>Eukaryota</taxon>
        <taxon>Fungi</taxon>
        <taxon>Fungi incertae sedis</taxon>
        <taxon>Mucoromycota</taxon>
        <taxon>Glomeromycotina</taxon>
        <taxon>Glomeromycetes</taxon>
        <taxon>Diversisporales</taxon>
        <taxon>Gigasporaceae</taxon>
        <taxon>Dentiscutata</taxon>
    </lineage>
</organism>
<dbReference type="EMBL" id="CAJVPU010000745">
    <property type="protein sequence ID" value="CAG8460780.1"/>
    <property type="molecule type" value="Genomic_DNA"/>
</dbReference>
<evidence type="ECO:0000313" key="2">
    <source>
        <dbReference type="Proteomes" id="UP000789702"/>
    </source>
</evidence>
<protein>
    <submittedName>
        <fullName evidence="1">12351_t:CDS:1</fullName>
    </submittedName>
</protein>
<accession>A0ACA9K9Z6</accession>
<sequence length="124" mass="13877">MNRQSCLIIAFFFSLLFISVSTTYLDVKQIVPLPLAVTKKIGENKIIVNVSWTSTGEILAAKAKGRLRCHPHDAVTVLNGLQDHVVGDNHTSYEVEVHKKDALVSCRTGIQDGVIFTWKFFFKT</sequence>
<keyword evidence="2" id="KW-1185">Reference proteome</keyword>
<gene>
    <name evidence="1" type="ORF">DHETER_LOCUS1272</name>
</gene>
<proteinExistence type="predicted"/>
<evidence type="ECO:0000313" key="1">
    <source>
        <dbReference type="EMBL" id="CAG8460780.1"/>
    </source>
</evidence>